<dbReference type="SUPFAM" id="SSF51905">
    <property type="entry name" value="FAD/NAD(P)-binding domain"/>
    <property type="match status" value="1"/>
</dbReference>
<dbReference type="InterPro" id="IPR003953">
    <property type="entry name" value="FAD-dep_OxRdtase_2_FAD-bd"/>
</dbReference>
<gene>
    <name evidence="11" type="ORF">MSZNOR_2693</name>
</gene>
<keyword evidence="8" id="KW-0472">Membrane</keyword>
<protein>
    <recommendedName>
        <fullName evidence="4">squalene monooxygenase</fullName>
        <ecNumber evidence="4">1.14.14.17</ecNumber>
    </recommendedName>
</protein>
<feature type="domain" description="Squalene epoxidase" evidence="10">
    <location>
        <begin position="164"/>
        <end position="406"/>
    </location>
</feature>
<dbReference type="InterPro" id="IPR040125">
    <property type="entry name" value="Squalene_monox"/>
</dbReference>
<keyword evidence="5" id="KW-0285">Flavoprotein</keyword>
<dbReference type="InterPro" id="IPR013698">
    <property type="entry name" value="Squalene_epoxidase"/>
</dbReference>
<dbReference type="GO" id="GO:0004506">
    <property type="term" value="F:squalene monooxygenase activity"/>
    <property type="evidence" value="ECO:0007669"/>
    <property type="project" value="UniProtKB-EC"/>
</dbReference>
<dbReference type="Pfam" id="PF08491">
    <property type="entry name" value="SE"/>
    <property type="match status" value="1"/>
</dbReference>
<dbReference type="PANTHER" id="PTHR10835:SF0">
    <property type="entry name" value="SQUALENE MONOOXYGENASE"/>
    <property type="match status" value="1"/>
</dbReference>
<dbReference type="PANTHER" id="PTHR10835">
    <property type="entry name" value="SQUALENE MONOOXYGENASE"/>
    <property type="match status" value="1"/>
</dbReference>
<evidence type="ECO:0000256" key="3">
    <source>
        <dbReference type="ARBA" id="ARBA00008802"/>
    </source>
</evidence>
<keyword evidence="7 11" id="KW-0560">Oxidoreductase</keyword>
<feature type="domain" description="FAD-dependent oxidoreductase 2 FAD-binding" evidence="9">
    <location>
        <begin position="12"/>
        <end position="46"/>
    </location>
</feature>
<evidence type="ECO:0000313" key="11">
    <source>
        <dbReference type="EMBL" id="CAI8861013.1"/>
    </source>
</evidence>
<evidence type="ECO:0000256" key="5">
    <source>
        <dbReference type="ARBA" id="ARBA00022630"/>
    </source>
</evidence>
<sequence>MQGSSIHQEDVDVLIAGGGVAGTAAAAALSQLGLRILIIEPDPAQGRRLAGELIHPPGIEDLCRLGLLDDRAMPGSPVKGFAIFPADRSSVILCYGERPGIRSLGRAIEHRILKHHLLETVQRFPGVTAHIGARIARIEGNREGPFTAVVHCNGAEIRIRPGLMLGADGPMSRVRKMIGISHETRRYSGMVGVEVEDTHLPNNGYGHIFLTSAGVAYAYAIGNGRARIMFEVLKGADSKESIKTHLELFPTALRHDIERVLAKSKPLAAANFCIVPNTSIQGNAALVGDARGCCHPLTASGITAAVKDALILRDALAETDFNIAAALRRYARRCGRLELTRRTLAEELREAFLAQTPEALLLRECIFSYWRTSAKARVRSMALLSTVDTSIFSLATQYGTVALQAFSLLPLWFLERSVADWHRGVIKLIHKSLAFQYAAIRQWLH</sequence>
<comment type="similarity">
    <text evidence="3">Belongs to the squalene monooxygenase family.</text>
</comment>
<evidence type="ECO:0000259" key="9">
    <source>
        <dbReference type="Pfam" id="PF00890"/>
    </source>
</evidence>
<dbReference type="InterPro" id="IPR036188">
    <property type="entry name" value="FAD/NAD-bd_sf"/>
</dbReference>
<name>A0ABN8X3X0_9GAMM</name>
<dbReference type="PRINTS" id="PR00420">
    <property type="entry name" value="RNGMNOXGNASE"/>
</dbReference>
<evidence type="ECO:0000256" key="6">
    <source>
        <dbReference type="ARBA" id="ARBA00022827"/>
    </source>
</evidence>
<comment type="cofactor">
    <cofactor evidence="1">
        <name>FAD</name>
        <dbReference type="ChEBI" id="CHEBI:57692"/>
    </cofactor>
</comment>
<accession>A0ABN8X3X0</accession>
<comment type="subcellular location">
    <subcellularLocation>
        <location evidence="2">Membrane</location>
    </subcellularLocation>
</comment>
<dbReference type="Proteomes" id="UP001162030">
    <property type="component" value="Chromosome"/>
</dbReference>
<evidence type="ECO:0000256" key="1">
    <source>
        <dbReference type="ARBA" id="ARBA00001974"/>
    </source>
</evidence>
<organism evidence="11 12">
    <name type="scientific">Methylocaldum szegediense</name>
    <dbReference type="NCBI Taxonomy" id="73780"/>
    <lineage>
        <taxon>Bacteria</taxon>
        <taxon>Pseudomonadati</taxon>
        <taxon>Pseudomonadota</taxon>
        <taxon>Gammaproteobacteria</taxon>
        <taxon>Methylococcales</taxon>
        <taxon>Methylococcaceae</taxon>
        <taxon>Methylocaldum</taxon>
    </lineage>
</organism>
<reference evidence="11 12" key="1">
    <citation type="submission" date="2023-03" db="EMBL/GenBank/DDBJ databases">
        <authorList>
            <person name="Pearce D."/>
        </authorList>
    </citation>
    <scope>NUCLEOTIDE SEQUENCE [LARGE SCALE GENOMIC DNA]</scope>
    <source>
        <strain evidence="11">Msz</strain>
    </source>
</reference>
<dbReference type="RefSeq" id="WP_026611433.1">
    <property type="nucleotide sequence ID" value="NZ_OX458333.1"/>
</dbReference>
<evidence type="ECO:0000256" key="8">
    <source>
        <dbReference type="ARBA" id="ARBA00023136"/>
    </source>
</evidence>
<dbReference type="Pfam" id="PF00890">
    <property type="entry name" value="FAD_binding_2"/>
    <property type="match status" value="1"/>
</dbReference>
<dbReference type="EC" id="1.14.14.17" evidence="4"/>
<evidence type="ECO:0000259" key="10">
    <source>
        <dbReference type="Pfam" id="PF08491"/>
    </source>
</evidence>
<evidence type="ECO:0000256" key="4">
    <source>
        <dbReference type="ARBA" id="ARBA00012312"/>
    </source>
</evidence>
<keyword evidence="6" id="KW-0274">FAD</keyword>
<keyword evidence="12" id="KW-1185">Reference proteome</keyword>
<dbReference type="EMBL" id="OX458333">
    <property type="protein sequence ID" value="CAI8861013.1"/>
    <property type="molecule type" value="Genomic_DNA"/>
</dbReference>
<evidence type="ECO:0000256" key="2">
    <source>
        <dbReference type="ARBA" id="ARBA00004370"/>
    </source>
</evidence>
<evidence type="ECO:0000313" key="12">
    <source>
        <dbReference type="Proteomes" id="UP001162030"/>
    </source>
</evidence>
<dbReference type="Gene3D" id="3.50.50.60">
    <property type="entry name" value="FAD/NAD(P)-binding domain"/>
    <property type="match status" value="2"/>
</dbReference>
<keyword evidence="11" id="KW-0503">Monooxygenase</keyword>
<evidence type="ECO:0000256" key="7">
    <source>
        <dbReference type="ARBA" id="ARBA00023002"/>
    </source>
</evidence>
<proteinExistence type="inferred from homology"/>